<dbReference type="RefSeq" id="WP_264793430.1">
    <property type="nucleotide sequence ID" value="NZ_AP026867.1"/>
</dbReference>
<dbReference type="AlphaFoldDB" id="A0A915YFV8"/>
<evidence type="ECO:0000313" key="1">
    <source>
        <dbReference type="EMBL" id="BDS12353.1"/>
    </source>
</evidence>
<dbReference type="Proteomes" id="UP001060919">
    <property type="component" value="Chromosome"/>
</dbReference>
<name>A0A915YFV8_9BACT</name>
<gene>
    <name evidence="1" type="ORF">AsAng_0030740</name>
</gene>
<keyword evidence="2" id="KW-1185">Reference proteome</keyword>
<protein>
    <submittedName>
        <fullName evidence="1">Uncharacterized protein</fullName>
    </submittedName>
</protein>
<evidence type="ECO:0000313" key="2">
    <source>
        <dbReference type="Proteomes" id="UP001060919"/>
    </source>
</evidence>
<proteinExistence type="predicted"/>
<sequence>MNTKTKLFIVLLVIGIGGGLVYTQWQKQNKPTIEATALNKNDNTIDITFNMSYRGIQYKETIPFGTIWIKHQKGYSFEVIPVQKEVYFFIVDKDKTVLARKKVDVSKIN</sequence>
<dbReference type="KEGG" id="aup:AsAng_0030740"/>
<organism evidence="1 2">
    <name type="scientific">Aureispira anguillae</name>
    <dbReference type="NCBI Taxonomy" id="2864201"/>
    <lineage>
        <taxon>Bacteria</taxon>
        <taxon>Pseudomonadati</taxon>
        <taxon>Bacteroidota</taxon>
        <taxon>Saprospiria</taxon>
        <taxon>Saprospirales</taxon>
        <taxon>Saprospiraceae</taxon>
        <taxon>Aureispira</taxon>
    </lineage>
</organism>
<dbReference type="EMBL" id="AP026867">
    <property type="protein sequence ID" value="BDS12353.1"/>
    <property type="molecule type" value="Genomic_DNA"/>
</dbReference>
<accession>A0A915YFV8</accession>
<reference evidence="1" key="1">
    <citation type="submission" date="2022-09" db="EMBL/GenBank/DDBJ databases">
        <title>Aureispira anguillicida sp. nov., isolated from Leptocephalus of Japanese eel Anguilla japonica.</title>
        <authorList>
            <person name="Yuasa K."/>
            <person name="Mekata T."/>
            <person name="Ikunari K."/>
        </authorList>
    </citation>
    <scope>NUCLEOTIDE SEQUENCE</scope>
    <source>
        <strain evidence="1">EL160426</strain>
    </source>
</reference>